<dbReference type="Proteomes" id="UP000425960">
    <property type="component" value="Chromosome"/>
</dbReference>
<evidence type="ECO:0000313" key="1">
    <source>
        <dbReference type="EMBL" id="BBO80960.1"/>
    </source>
</evidence>
<dbReference type="KEGG" id="dov:DSCO28_15260"/>
<dbReference type="AlphaFoldDB" id="A0A5K7ZPM8"/>
<dbReference type="EMBL" id="AP021876">
    <property type="protein sequence ID" value="BBO80960.1"/>
    <property type="molecule type" value="Genomic_DNA"/>
</dbReference>
<proteinExistence type="predicted"/>
<sequence length="75" mass="8438">MPDLSGFIARVFVLMPLLIIASPGAYAQEKVTISTFNYSPYMDETLPQIFSPILLTPRAVRRGVLRQLRNPNEDS</sequence>
<gene>
    <name evidence="1" type="ORF">DSCO28_15260</name>
</gene>
<organism evidence="1 2">
    <name type="scientific">Desulfosarcina ovata subsp. sediminis</name>
    <dbReference type="NCBI Taxonomy" id="885957"/>
    <lineage>
        <taxon>Bacteria</taxon>
        <taxon>Pseudomonadati</taxon>
        <taxon>Thermodesulfobacteriota</taxon>
        <taxon>Desulfobacteria</taxon>
        <taxon>Desulfobacterales</taxon>
        <taxon>Desulfosarcinaceae</taxon>
        <taxon>Desulfosarcina</taxon>
    </lineage>
</organism>
<reference evidence="1 2" key="1">
    <citation type="submission" date="2019-11" db="EMBL/GenBank/DDBJ databases">
        <title>Comparative genomics of hydrocarbon-degrading Desulfosarcina strains.</title>
        <authorList>
            <person name="Watanabe M."/>
            <person name="Kojima H."/>
            <person name="Fukui M."/>
        </authorList>
    </citation>
    <scope>NUCLEOTIDE SEQUENCE [LARGE SCALE GENOMIC DNA]</scope>
    <source>
        <strain evidence="1 2">28bB2T</strain>
    </source>
</reference>
<accession>A0A5K7ZPM8</accession>
<evidence type="ECO:0000313" key="2">
    <source>
        <dbReference type="Proteomes" id="UP000425960"/>
    </source>
</evidence>
<name>A0A5K7ZPM8_9BACT</name>
<protein>
    <submittedName>
        <fullName evidence="1">Uncharacterized protein</fullName>
    </submittedName>
</protein>